<dbReference type="SUPFAM" id="SSF48371">
    <property type="entry name" value="ARM repeat"/>
    <property type="match status" value="1"/>
</dbReference>
<comment type="similarity">
    <text evidence="2">Belongs to the DOCK family.</text>
</comment>
<dbReference type="Pfam" id="PF20421">
    <property type="entry name" value="DHR-2_Lobe_C"/>
    <property type="match status" value="1"/>
</dbReference>
<evidence type="ECO:0000259" key="3">
    <source>
        <dbReference type="PROSITE" id="PS51651"/>
    </source>
</evidence>
<protein>
    <submittedName>
        <fullName evidence="4">DHR-2, Lobe A</fullName>
    </submittedName>
</protein>
<dbReference type="PROSITE" id="PS51651">
    <property type="entry name" value="DOCKER"/>
    <property type="match status" value="1"/>
</dbReference>
<dbReference type="InterPro" id="IPR046770">
    <property type="entry name" value="DOCKER_Lobe_B"/>
</dbReference>
<dbReference type="GO" id="GO:0007264">
    <property type="term" value="P:small GTPase-mediated signal transduction"/>
    <property type="evidence" value="ECO:0007669"/>
    <property type="project" value="InterPro"/>
</dbReference>
<dbReference type="PANTHER" id="PTHR23317">
    <property type="entry name" value="DEDICATOR OF CYTOKINESIS DOCK"/>
    <property type="match status" value="1"/>
</dbReference>
<dbReference type="EMBL" id="JASPKY010000226">
    <property type="protein sequence ID" value="KAK9718636.1"/>
    <property type="molecule type" value="Genomic_DNA"/>
</dbReference>
<keyword evidence="5" id="KW-1185">Reference proteome</keyword>
<accession>A0AAW1KIZ9</accession>
<evidence type="ECO:0000313" key="5">
    <source>
        <dbReference type="Proteomes" id="UP001458880"/>
    </source>
</evidence>
<dbReference type="InterPro" id="IPR043162">
    <property type="entry name" value="DOCK_C_lobe_C"/>
</dbReference>
<proteinExistence type="inferred from homology"/>
<name>A0AAW1KIZ9_POPJA</name>
<dbReference type="InterPro" id="IPR046769">
    <property type="entry name" value="DOCKER_Lobe_A"/>
</dbReference>
<gene>
    <name evidence="4" type="ORF">QE152_g23104</name>
</gene>
<dbReference type="InterPro" id="IPR043161">
    <property type="entry name" value="DOCK_C_lobe_A"/>
</dbReference>
<evidence type="ECO:0000313" key="4">
    <source>
        <dbReference type="EMBL" id="KAK9718636.1"/>
    </source>
</evidence>
<dbReference type="CDD" id="cd11694">
    <property type="entry name" value="DHR2_DOCK_D"/>
    <property type="match status" value="1"/>
</dbReference>
<dbReference type="Gene3D" id="1.25.40.410">
    <property type="match status" value="1"/>
</dbReference>
<dbReference type="Pfam" id="PF06920">
    <property type="entry name" value="DHR-2_Lobe_A"/>
    <property type="match status" value="1"/>
</dbReference>
<dbReference type="Gene3D" id="1.20.58.740">
    <property type="match status" value="1"/>
</dbReference>
<comment type="caution">
    <text evidence="4">The sequence shown here is derived from an EMBL/GenBank/DDBJ whole genome shotgun (WGS) entry which is preliminary data.</text>
</comment>
<dbReference type="GO" id="GO:0005085">
    <property type="term" value="F:guanyl-nucleotide exchange factor activity"/>
    <property type="evidence" value="ECO:0007669"/>
    <property type="project" value="UniProtKB-KW"/>
</dbReference>
<dbReference type="InterPro" id="IPR016024">
    <property type="entry name" value="ARM-type_fold"/>
</dbReference>
<keyword evidence="1" id="KW-0344">Guanine-nucleotide releasing factor</keyword>
<dbReference type="PANTHER" id="PTHR23317:SF26">
    <property type="entry name" value="ZIZIMIN, ISOFORM K"/>
    <property type="match status" value="1"/>
</dbReference>
<dbReference type="InterPro" id="IPR026791">
    <property type="entry name" value="DOCK"/>
</dbReference>
<reference evidence="4 5" key="1">
    <citation type="journal article" date="2024" name="BMC Genomics">
        <title>De novo assembly and annotation of Popillia japonica's genome with initial clues to its potential as an invasive pest.</title>
        <authorList>
            <person name="Cucini C."/>
            <person name="Boschi S."/>
            <person name="Funari R."/>
            <person name="Cardaioli E."/>
            <person name="Iannotti N."/>
            <person name="Marturano G."/>
            <person name="Paoli F."/>
            <person name="Bruttini M."/>
            <person name="Carapelli A."/>
            <person name="Frati F."/>
            <person name="Nardi F."/>
        </authorList>
    </citation>
    <scope>NUCLEOTIDE SEQUENCE [LARGE SCALE GENOMIC DNA]</scope>
    <source>
        <strain evidence="4">DMR45628</strain>
    </source>
</reference>
<dbReference type="InterPro" id="IPR027357">
    <property type="entry name" value="DOCKER_dom"/>
</dbReference>
<organism evidence="4 5">
    <name type="scientific">Popillia japonica</name>
    <name type="common">Japanese beetle</name>
    <dbReference type="NCBI Taxonomy" id="7064"/>
    <lineage>
        <taxon>Eukaryota</taxon>
        <taxon>Metazoa</taxon>
        <taxon>Ecdysozoa</taxon>
        <taxon>Arthropoda</taxon>
        <taxon>Hexapoda</taxon>
        <taxon>Insecta</taxon>
        <taxon>Pterygota</taxon>
        <taxon>Neoptera</taxon>
        <taxon>Endopterygota</taxon>
        <taxon>Coleoptera</taxon>
        <taxon>Polyphaga</taxon>
        <taxon>Scarabaeiformia</taxon>
        <taxon>Scarabaeidae</taxon>
        <taxon>Rutelinae</taxon>
        <taxon>Popillia</taxon>
    </lineage>
</organism>
<feature type="domain" description="DOCKER" evidence="3">
    <location>
        <begin position="901"/>
        <end position="1329"/>
    </location>
</feature>
<sequence length="1358" mass="156496">MTKIYNAGPEINWIDSQRNIFSVEFNLYSTVNTRDQHLFNLFSLSERLLNPKPTSVPLESETCKILKALHAIQLPALITFLPTTLNQLFTLLVATKNEEIGVNIIRVLINLVHMVYDRNRKEILQSYVKYVFVIPDFKKHSSVHEEICKYLPAILNPNNTDFLVVDKFMHHSLFFFEVIIKSMAQFLLSTERIKMHRHERFSKEYLSRIETMVQLSISYVFTKYKSMDTETMELNKSIATFLKKCLSLMDRGFVFKQINSYMDKFDPGDPRVLQEYKFAFLEIICSHEHYIAFNLPIQHTRLSPKNRSPDFLQEFCLSEDFCRHHFIVALLLQEIKISLSEIPHIRKIAVSTLRDLLAKHELDDRYQKNGQMNRIALIYVPWLGIVLENLSRFNVVEKLDEGCASSSINRMSTSSSYLFGKEKLDEGCASSSINRMSTSSSYLFGKSSVAGDVAMRSHRLTMYTDKDSPAMRSHRLTMYTDKDSPMHLRHSTFFDAIAGQSIVNGYSSMSIESDISTISGDNQSNISQETTIIREVRDEVKNGEVKSHKRGLSISQSAHMHRYDKLQPSEVRDILIIFLFVVKYLGESQLISWWQKCADVDVVNFLSVLEMSLHCFKYVGARNVVVIKGPTVETTKSRTAKAHTLPARMNPSDIAHENTSTLIIHTRENRESLVNSENELLKKQQAIFEQHLANEVGLITLDCMGLYCMHFRNNLLINEGDNSTMKKIFDIYITFIQIGQSENLFKHVFAGMRAFINNYSIVLFKGNAILCGRLCYELLKCCNSRLPSVRQESCAILYLLMRSNFEFTGRKSLTRVHLQIIISVSQMLGNIVGLNNARFQESLSLINSYATSDKAMKGTGFPVEVKDLTKRVRTVLMATAQMREHHHDPEMLVDLQHSLANGYASTPELRHTWLETMTRHHVRDGNYSEAACCQLHMAALMAEYLKLKNVQDWGAEAFSKISSNITKDERGLKLDIGVQDIQYTEYLLLEQLENCVDCIDKSERYELLGELYKLIIPMYEKKRNYEYLKASYQTLAQNYGKVIEVNKSGKRLLGRFYRVAFYGQVYFEDENGIEYVYKEPKITSLSEITERLQKQYCEKFGQDVVKIIHDSSPIVQNDLDQKFAYIQITHVTPYFEKSDLEERQTEFEQNHDISCFMFETPFTKDGKTQGNPEEQCKRRTIITTEYSFPYVKKRIQVVSKRTVELSPIEVAIDEMQTRVSELEEVVFTQPTDSKKLQLRLQGSVCVQVNAGPLTYASVFLDPATVHTYPEDRVEELKDVYRDFMKICYSALQVNSKIISSEQQEYQEVLRQNYKKLSASLSTLFGESLWPHEETGSFKRNSTAVFSVISGTSHNSSTV</sequence>
<dbReference type="Proteomes" id="UP001458880">
    <property type="component" value="Unassembled WGS sequence"/>
</dbReference>
<dbReference type="InterPro" id="IPR046773">
    <property type="entry name" value="DOCKER_Lobe_C"/>
</dbReference>
<evidence type="ECO:0000256" key="1">
    <source>
        <dbReference type="ARBA" id="ARBA00022658"/>
    </source>
</evidence>
<evidence type="ECO:0000256" key="2">
    <source>
        <dbReference type="PROSITE-ProRule" id="PRU00984"/>
    </source>
</evidence>
<dbReference type="Pfam" id="PF20422">
    <property type="entry name" value="DHR-2_Lobe_B"/>
    <property type="match status" value="1"/>
</dbReference>